<dbReference type="EMBL" id="JARRIG010000003">
    <property type="protein sequence ID" value="MFA4804240.1"/>
    <property type="molecule type" value="Genomic_DNA"/>
</dbReference>
<accession>A0ABV4T3F6</accession>
<reference evidence="1 2" key="1">
    <citation type="submission" date="2023-03" db="EMBL/GenBank/DDBJ databases">
        <title>Speciation in Pyrococcus: adaptation to high temperature as a mechanism.</title>
        <authorList>
            <person name="Gu J."/>
        </authorList>
    </citation>
    <scope>NUCLEOTIDE SEQUENCE [LARGE SCALE GENOMIC DNA]</scope>
    <source>
        <strain evidence="1 2">LMOA34</strain>
    </source>
</reference>
<dbReference type="Proteomes" id="UP001571980">
    <property type="component" value="Unassembled WGS sequence"/>
</dbReference>
<sequence>MRSSSGRYEPRKGPKNAKPRWTCKASTILTRDAGLPKSRIVPVIPVISHRKNKTIETNIPSFILSPPQRRSIYLDLLSLLGSILISCDDLNVLSNLQHSKNFLYPTFEGLVVFSNWIWLASSSSLEVSLPEEVLKMIKKEAKRGRRVLIPVIKRV</sequence>
<gene>
    <name evidence="1" type="ORF">P8X34_05730</name>
</gene>
<proteinExistence type="predicted"/>
<name>A0ABV4T3F6_9EURY</name>
<evidence type="ECO:0000313" key="2">
    <source>
        <dbReference type="Proteomes" id="UP001571980"/>
    </source>
</evidence>
<organism evidence="1 2">
    <name type="scientific">Pyrococcus kukulkanii</name>
    <dbReference type="NCBI Taxonomy" id="1609559"/>
    <lineage>
        <taxon>Archaea</taxon>
        <taxon>Methanobacteriati</taxon>
        <taxon>Methanobacteriota</taxon>
        <taxon>Thermococci</taxon>
        <taxon>Thermococcales</taxon>
        <taxon>Thermococcaceae</taxon>
        <taxon>Pyrococcus</taxon>
    </lineage>
</organism>
<comment type="caution">
    <text evidence="1">The sequence shown here is derived from an EMBL/GenBank/DDBJ whole genome shotgun (WGS) entry which is preliminary data.</text>
</comment>
<protein>
    <submittedName>
        <fullName evidence="1">Uncharacterized protein</fullName>
    </submittedName>
</protein>
<evidence type="ECO:0000313" key="1">
    <source>
        <dbReference type="EMBL" id="MFA4804240.1"/>
    </source>
</evidence>
<keyword evidence="2" id="KW-1185">Reference proteome</keyword>
<dbReference type="RefSeq" id="WP_372823609.1">
    <property type="nucleotide sequence ID" value="NZ_JARRIF010000002.1"/>
</dbReference>